<accession>A0A6J5NRV4</accession>
<proteinExistence type="predicted"/>
<reference evidence="1" key="1">
    <citation type="submission" date="2020-04" db="EMBL/GenBank/DDBJ databases">
        <authorList>
            <person name="Chiriac C."/>
            <person name="Salcher M."/>
            <person name="Ghai R."/>
            <person name="Kavagutti S V."/>
        </authorList>
    </citation>
    <scope>NUCLEOTIDE SEQUENCE</scope>
</reference>
<sequence>MKRASIIIGAALVLIASPVIGKGLEPYAVAQAKTSGLCKNTDSQPYKSGKWTTFAGCEPLALGGDRSLFFAQLRLVCEKRPKYVKMRLARQTPDGLNTTGTNTWVMGKNAPLNWSGTMWWESNTKHPIVAQFKVVGGKCVSNERQFKWWQP</sequence>
<protein>
    <submittedName>
        <fullName evidence="1">Uncharacterized protein</fullName>
    </submittedName>
</protein>
<organism evidence="1">
    <name type="scientific">uncultured Caudovirales phage</name>
    <dbReference type="NCBI Taxonomy" id="2100421"/>
    <lineage>
        <taxon>Viruses</taxon>
        <taxon>Duplodnaviria</taxon>
        <taxon>Heunggongvirae</taxon>
        <taxon>Uroviricota</taxon>
        <taxon>Caudoviricetes</taxon>
        <taxon>Peduoviridae</taxon>
        <taxon>Maltschvirus</taxon>
        <taxon>Maltschvirus maltsch</taxon>
    </lineage>
</organism>
<name>A0A6J5NRV4_9CAUD</name>
<evidence type="ECO:0000313" key="1">
    <source>
        <dbReference type="EMBL" id="CAB4159885.1"/>
    </source>
</evidence>
<dbReference type="EMBL" id="LR796692">
    <property type="protein sequence ID" value="CAB4159885.1"/>
    <property type="molecule type" value="Genomic_DNA"/>
</dbReference>
<gene>
    <name evidence="1" type="ORF">UFOVP722_9</name>
</gene>